<dbReference type="EMBL" id="LSZQ01000050">
    <property type="protein sequence ID" value="KXU35330.1"/>
    <property type="molecule type" value="Genomic_DNA"/>
</dbReference>
<keyword evidence="3" id="KW-1185">Reference proteome</keyword>
<gene>
    <name evidence="2" type="ORF">AXK11_06650</name>
</gene>
<name>A0A139SLG2_9BACT</name>
<evidence type="ECO:0000256" key="1">
    <source>
        <dbReference type="SAM" id="MobiDB-lite"/>
    </source>
</evidence>
<evidence type="ECO:0000313" key="2">
    <source>
        <dbReference type="EMBL" id="KXU35330.1"/>
    </source>
</evidence>
<dbReference type="AlphaFoldDB" id="A0A139SLG2"/>
<comment type="caution">
    <text evidence="2">The sequence shown here is derived from an EMBL/GenBank/DDBJ whole genome shotgun (WGS) entry which is preliminary data.</text>
</comment>
<protein>
    <submittedName>
        <fullName evidence="2">Uncharacterized protein</fullName>
    </submittedName>
</protein>
<feature type="region of interest" description="Disordered" evidence="1">
    <location>
        <begin position="1"/>
        <end position="36"/>
    </location>
</feature>
<reference evidence="3" key="1">
    <citation type="submission" date="2016-02" db="EMBL/GenBank/DDBJ databases">
        <authorList>
            <person name="Sanders J.G."/>
            <person name="Lin J.Y."/>
            <person name="Wertz J.T."/>
            <person name="Russell J.A."/>
            <person name="Moreau C.S."/>
            <person name="Powell S."/>
        </authorList>
    </citation>
    <scope>NUCLEOTIDE SEQUENCE [LARGE SCALE GENOMIC DNA]</scope>
    <source>
        <strain evidence="3">CAG34</strain>
    </source>
</reference>
<dbReference type="Proteomes" id="UP000070058">
    <property type="component" value="Unassembled WGS sequence"/>
</dbReference>
<accession>A0A139SLG2</accession>
<dbReference type="STRING" id="1548207.AXK11_06650"/>
<organism evidence="2 3">
    <name type="scientific">Cephaloticoccus primus</name>
    <dbReference type="NCBI Taxonomy" id="1548207"/>
    <lineage>
        <taxon>Bacteria</taxon>
        <taxon>Pseudomonadati</taxon>
        <taxon>Verrucomicrobiota</taxon>
        <taxon>Opitutia</taxon>
        <taxon>Opitutales</taxon>
        <taxon>Opitutaceae</taxon>
        <taxon>Cephaloticoccus</taxon>
    </lineage>
</organism>
<evidence type="ECO:0000313" key="3">
    <source>
        <dbReference type="Proteomes" id="UP000070058"/>
    </source>
</evidence>
<sequence>MAVSGLSIGGAMKPAQKTPKSAGASAARKTNRSGKGFSFESEEVALFAEEAGIFESGGGLYIDRYFLEQA</sequence>
<proteinExistence type="predicted"/>